<dbReference type="EMBL" id="AZAC01000010">
    <property type="protein sequence ID" value="KIX14515.1"/>
    <property type="molecule type" value="Genomic_DNA"/>
</dbReference>
<dbReference type="PIRSF" id="PIRSF038471">
    <property type="entry name" value="MreC"/>
    <property type="match status" value="1"/>
</dbReference>
<evidence type="ECO:0000256" key="5">
    <source>
        <dbReference type="PIRNR" id="PIRNR038471"/>
    </source>
</evidence>
<proteinExistence type="inferred from homology"/>
<dbReference type="InterPro" id="IPR042177">
    <property type="entry name" value="Cell/Rod_1"/>
</dbReference>
<name>A0A0D2JYB3_9BACT</name>
<evidence type="ECO:0000256" key="3">
    <source>
        <dbReference type="ARBA" id="ARBA00022960"/>
    </source>
</evidence>
<comment type="function">
    <text evidence="5">Involved in formation and maintenance of cell shape.</text>
</comment>
<dbReference type="FunCoup" id="A0A0D2JYB3">
    <property type="interactions" value="353"/>
</dbReference>
<evidence type="ECO:0000256" key="4">
    <source>
        <dbReference type="ARBA" id="ARBA00032089"/>
    </source>
</evidence>
<keyword evidence="6" id="KW-0175">Coiled coil</keyword>
<evidence type="ECO:0000256" key="2">
    <source>
        <dbReference type="ARBA" id="ARBA00013855"/>
    </source>
</evidence>
<dbReference type="Proteomes" id="UP000032233">
    <property type="component" value="Unassembled WGS sequence"/>
</dbReference>
<dbReference type="PANTHER" id="PTHR34138:SF1">
    <property type="entry name" value="CELL SHAPE-DETERMINING PROTEIN MREC"/>
    <property type="match status" value="1"/>
</dbReference>
<keyword evidence="3 5" id="KW-0133">Cell shape</keyword>
<dbReference type="RefSeq" id="WP_052514961.1">
    <property type="nucleotide sequence ID" value="NZ_AZAC01000010.1"/>
</dbReference>
<reference evidence="8 9" key="1">
    <citation type="submission" date="2013-11" db="EMBL/GenBank/DDBJ databases">
        <title>Metagenomic analysis of a methanogenic consortium involved in long chain n-alkane degradation.</title>
        <authorList>
            <person name="Davidova I.A."/>
            <person name="Callaghan A.V."/>
            <person name="Wawrik B."/>
            <person name="Pruitt S."/>
            <person name="Marks C."/>
            <person name="Duncan K.E."/>
            <person name="Suflita J.M."/>
        </authorList>
    </citation>
    <scope>NUCLEOTIDE SEQUENCE [LARGE SCALE GENOMIC DNA]</scope>
    <source>
        <strain evidence="8 9">SPR</strain>
    </source>
</reference>
<comment type="caution">
    <text evidence="8">The sequence shown here is derived from an EMBL/GenBank/DDBJ whole genome shotgun (WGS) entry which is preliminary data.</text>
</comment>
<organism evidence="8 9">
    <name type="scientific">Dethiosulfatarculus sandiegensis</name>
    <dbReference type="NCBI Taxonomy" id="1429043"/>
    <lineage>
        <taxon>Bacteria</taxon>
        <taxon>Pseudomonadati</taxon>
        <taxon>Thermodesulfobacteriota</taxon>
        <taxon>Desulfarculia</taxon>
        <taxon>Desulfarculales</taxon>
        <taxon>Desulfarculaceae</taxon>
        <taxon>Dethiosulfatarculus</taxon>
    </lineage>
</organism>
<evidence type="ECO:0000256" key="1">
    <source>
        <dbReference type="ARBA" id="ARBA00009369"/>
    </source>
</evidence>
<protein>
    <recommendedName>
        <fullName evidence="2 5">Cell shape-determining protein MreC</fullName>
    </recommendedName>
    <alternativeName>
        <fullName evidence="4 5">Cell shape protein MreC</fullName>
    </alternativeName>
</protein>
<dbReference type="PANTHER" id="PTHR34138">
    <property type="entry name" value="CELL SHAPE-DETERMINING PROTEIN MREC"/>
    <property type="match status" value="1"/>
</dbReference>
<keyword evidence="9" id="KW-1185">Reference proteome</keyword>
<gene>
    <name evidence="8" type="ORF">X474_07870</name>
</gene>
<evidence type="ECO:0000259" key="7">
    <source>
        <dbReference type="Pfam" id="PF04085"/>
    </source>
</evidence>
<dbReference type="GO" id="GO:0008360">
    <property type="term" value="P:regulation of cell shape"/>
    <property type="evidence" value="ECO:0007669"/>
    <property type="project" value="UniProtKB-KW"/>
</dbReference>
<dbReference type="STRING" id="1429043.X474_07870"/>
<feature type="coiled-coil region" evidence="6">
    <location>
        <begin position="74"/>
        <end position="104"/>
    </location>
</feature>
<dbReference type="NCBIfam" id="TIGR00219">
    <property type="entry name" value="mreC"/>
    <property type="match status" value="1"/>
</dbReference>
<dbReference type="AlphaFoldDB" id="A0A0D2JYB3"/>
<accession>A0A0D2JYB3</accession>
<comment type="similarity">
    <text evidence="1 5">Belongs to the MreC family.</text>
</comment>
<evidence type="ECO:0000313" key="9">
    <source>
        <dbReference type="Proteomes" id="UP000032233"/>
    </source>
</evidence>
<feature type="domain" description="Rod shape-determining protein MreC beta-barrel core" evidence="7">
    <location>
        <begin position="127"/>
        <end position="272"/>
    </location>
</feature>
<evidence type="ECO:0000256" key="6">
    <source>
        <dbReference type="SAM" id="Coils"/>
    </source>
</evidence>
<evidence type="ECO:0000313" key="8">
    <source>
        <dbReference type="EMBL" id="KIX14515.1"/>
    </source>
</evidence>
<dbReference type="Pfam" id="PF04085">
    <property type="entry name" value="MreC"/>
    <property type="match status" value="1"/>
</dbReference>
<dbReference type="Gene3D" id="2.40.10.340">
    <property type="entry name" value="Rod shape-determining protein MreC, domain 1"/>
    <property type="match status" value="1"/>
</dbReference>
<dbReference type="InterPro" id="IPR042175">
    <property type="entry name" value="Cell/Rod_MreC_2"/>
</dbReference>
<sequence length="282" mass="31141">MIQAKVRFWRRFRFSLLIAAFLLAALALYSVNAGREQASSWGGRLVLEVVGPFQRAVTAAGDYVHDIWRGYFALVNAQKKNQVLKKELAKMEQDLVRLQELERTNRRLRGLLGLKEAADYPVVAAEVIALDPTYQFHTAVINKGTVDGISSQMPVIHTGGVVGRIIWTSRNYSKVLLQTDPNAGMDVMVQRSRVRGVIEGAGSDGMRLKYVQHNGDVQAGDKIISSGAAGVFPAGLFVGVVNNVEKIGKGMFLNVEVEPAVNFDRLEEVLVILRKKEFEADS</sequence>
<dbReference type="InParanoid" id="A0A0D2JYB3"/>
<dbReference type="GO" id="GO:0005886">
    <property type="term" value="C:plasma membrane"/>
    <property type="evidence" value="ECO:0007669"/>
    <property type="project" value="TreeGrafter"/>
</dbReference>
<dbReference type="InterPro" id="IPR055342">
    <property type="entry name" value="MreC_beta-barrel_core"/>
</dbReference>
<dbReference type="Gene3D" id="2.40.10.350">
    <property type="entry name" value="Rod shape-determining protein MreC, domain 2"/>
    <property type="match status" value="1"/>
</dbReference>
<dbReference type="InterPro" id="IPR007221">
    <property type="entry name" value="MreC"/>
</dbReference>